<protein>
    <submittedName>
        <fullName evidence="1">Uncharacterized protein</fullName>
    </submittedName>
</protein>
<evidence type="ECO:0000313" key="2">
    <source>
        <dbReference type="Proteomes" id="UP001154282"/>
    </source>
</evidence>
<accession>A0AAV0H337</accession>
<name>A0AAV0H337_9ROSI</name>
<sequence>MDITGVNMDRSL</sequence>
<dbReference type="EMBL" id="CAMGYJ010000002">
    <property type="protein sequence ID" value="CAI0379053.1"/>
    <property type="molecule type" value="Genomic_DNA"/>
</dbReference>
<organism evidence="1 2">
    <name type="scientific">Linum tenue</name>
    <dbReference type="NCBI Taxonomy" id="586396"/>
    <lineage>
        <taxon>Eukaryota</taxon>
        <taxon>Viridiplantae</taxon>
        <taxon>Streptophyta</taxon>
        <taxon>Embryophyta</taxon>
        <taxon>Tracheophyta</taxon>
        <taxon>Spermatophyta</taxon>
        <taxon>Magnoliopsida</taxon>
        <taxon>eudicotyledons</taxon>
        <taxon>Gunneridae</taxon>
        <taxon>Pentapetalae</taxon>
        <taxon>rosids</taxon>
        <taxon>fabids</taxon>
        <taxon>Malpighiales</taxon>
        <taxon>Linaceae</taxon>
        <taxon>Linum</taxon>
    </lineage>
</organism>
<reference evidence="1" key="1">
    <citation type="submission" date="2022-08" db="EMBL/GenBank/DDBJ databases">
        <authorList>
            <person name="Gutierrez-Valencia J."/>
        </authorList>
    </citation>
    <scope>NUCLEOTIDE SEQUENCE</scope>
</reference>
<evidence type="ECO:0000313" key="1">
    <source>
        <dbReference type="EMBL" id="CAI0379053.1"/>
    </source>
</evidence>
<proteinExistence type="predicted"/>
<gene>
    <name evidence="1" type="ORF">LITE_LOCUS2122</name>
</gene>
<keyword evidence="2" id="KW-1185">Reference proteome</keyword>
<comment type="caution">
    <text evidence="1">The sequence shown here is derived from an EMBL/GenBank/DDBJ whole genome shotgun (WGS) entry which is preliminary data.</text>
</comment>
<dbReference type="Proteomes" id="UP001154282">
    <property type="component" value="Unassembled WGS sequence"/>
</dbReference>